<feature type="domain" description="Multidrug resistance protein MdtA-like barrel-sandwich hybrid" evidence="3">
    <location>
        <begin position="60"/>
        <end position="227"/>
    </location>
</feature>
<proteinExistence type="predicted"/>
<keyword evidence="1" id="KW-0175">Coiled coil</keyword>
<dbReference type="PANTHER" id="PTHR30438:SF2">
    <property type="entry name" value="MEMBRANE PROTEIN"/>
    <property type="match status" value="1"/>
</dbReference>
<dbReference type="Proteomes" id="UP000279673">
    <property type="component" value="Unassembled WGS sequence"/>
</dbReference>
<feature type="signal peptide" evidence="2">
    <location>
        <begin position="1"/>
        <end position="29"/>
    </location>
</feature>
<dbReference type="AlphaFoldDB" id="A0A421BPL2"/>
<protein>
    <submittedName>
        <fullName evidence="4">HlyD family efflux transporter periplasmic adaptor subunit</fullName>
    </submittedName>
</protein>
<dbReference type="Gene3D" id="1.10.287.470">
    <property type="entry name" value="Helix hairpin bin"/>
    <property type="match status" value="1"/>
</dbReference>
<dbReference type="Pfam" id="PF25917">
    <property type="entry name" value="BSH_RND"/>
    <property type="match status" value="1"/>
</dbReference>
<dbReference type="EMBL" id="RCHI01000008">
    <property type="protein sequence ID" value="RLL64778.1"/>
    <property type="molecule type" value="Genomic_DNA"/>
</dbReference>
<evidence type="ECO:0000256" key="2">
    <source>
        <dbReference type="SAM" id="SignalP"/>
    </source>
</evidence>
<reference evidence="4 5" key="1">
    <citation type="submission" date="2018-10" db="EMBL/GenBank/DDBJ databases">
        <title>Rhodobacter sp . BO-81.</title>
        <authorList>
            <person name="Im W.T."/>
        </authorList>
    </citation>
    <scope>NUCLEOTIDE SEQUENCE [LARGE SCALE GENOMIC DNA]</scope>
    <source>
        <strain evidence="4 5">BO-81</strain>
    </source>
</reference>
<dbReference type="PANTHER" id="PTHR30438">
    <property type="entry name" value="36 KDA ANTIGEN-RELATED"/>
    <property type="match status" value="1"/>
</dbReference>
<name>A0A421BPL2_9RHOB</name>
<dbReference type="SUPFAM" id="SSF111369">
    <property type="entry name" value="HlyD-like secretion proteins"/>
    <property type="match status" value="2"/>
</dbReference>
<dbReference type="Gene3D" id="2.40.30.170">
    <property type="match status" value="1"/>
</dbReference>
<accession>A0A421BPL2</accession>
<feature type="coiled-coil region" evidence="1">
    <location>
        <begin position="152"/>
        <end position="200"/>
    </location>
</feature>
<keyword evidence="2" id="KW-0732">Signal</keyword>
<dbReference type="GO" id="GO:0005886">
    <property type="term" value="C:plasma membrane"/>
    <property type="evidence" value="ECO:0007669"/>
    <property type="project" value="TreeGrafter"/>
</dbReference>
<dbReference type="InterPro" id="IPR058625">
    <property type="entry name" value="MdtA-like_BSH"/>
</dbReference>
<evidence type="ECO:0000259" key="3">
    <source>
        <dbReference type="Pfam" id="PF25917"/>
    </source>
</evidence>
<keyword evidence="5" id="KW-1185">Reference proteome</keyword>
<evidence type="ECO:0000313" key="4">
    <source>
        <dbReference type="EMBL" id="RLL64778.1"/>
    </source>
</evidence>
<evidence type="ECO:0000313" key="5">
    <source>
        <dbReference type="Proteomes" id="UP000279673"/>
    </source>
</evidence>
<evidence type="ECO:0000256" key="1">
    <source>
        <dbReference type="SAM" id="Coils"/>
    </source>
</evidence>
<dbReference type="Gene3D" id="2.40.50.100">
    <property type="match status" value="1"/>
</dbReference>
<comment type="caution">
    <text evidence="4">The sequence shown here is derived from an EMBL/GenBank/DDBJ whole genome shotgun (WGS) entry which is preliminary data.</text>
</comment>
<organism evidence="4 5">
    <name type="scientific">Paenirhodobacter hankyongi</name>
    <dbReference type="NCBI Taxonomy" id="2294033"/>
    <lineage>
        <taxon>Bacteria</taxon>
        <taxon>Pseudomonadati</taxon>
        <taxon>Pseudomonadota</taxon>
        <taxon>Alphaproteobacteria</taxon>
        <taxon>Rhodobacterales</taxon>
        <taxon>Rhodobacter group</taxon>
        <taxon>Paenirhodobacter</taxon>
    </lineage>
</organism>
<sequence length="340" mass="36265">MIRAKQVSLARAVLVCACLSVTLPGPALAGGFFDGLLVRLGLREAETAIASSNGRIEAQSVDVAPKYAGRITEVDVHEGQIVEAGEVIAKIDDRSYQAQLLAAEASVLQAKAAKEQAQAAVTQAQSALSVAQTTYDRTVTLHAEGHAAQSVLDDVTNALETAKAALAAAQAQVSNGDALIAAAEASVEQVKVAIDDLTVRAPLRGRVEYRLHEPGEVIAAGTPVATLLDLTDVYMNLYLPATVVGTLATNDEARMILDPIPQYVVPAKITFIAPEAQFTPKSVETQEEREQLVFRVKLTIPKELLEKFEEQVKVGVRGIGYVRTSPEAEWPANLQVKLPQ</sequence>
<feature type="chain" id="PRO_5019327037" evidence="2">
    <location>
        <begin position="30"/>
        <end position="340"/>
    </location>
</feature>
<dbReference type="RefSeq" id="WP_121533635.1">
    <property type="nucleotide sequence ID" value="NZ_RCHI01000008.1"/>
</dbReference>
<gene>
    <name evidence="4" type="ORF">DYS74_10655</name>
</gene>